<evidence type="ECO:0000256" key="8">
    <source>
        <dbReference type="ARBA" id="ARBA00022475"/>
    </source>
</evidence>
<feature type="transmembrane region" description="Helical" evidence="20">
    <location>
        <begin position="12"/>
        <end position="29"/>
    </location>
</feature>
<evidence type="ECO:0000313" key="21">
    <source>
        <dbReference type="EMBL" id="ARK30938.1"/>
    </source>
</evidence>
<evidence type="ECO:0000256" key="17">
    <source>
        <dbReference type="ARBA" id="ARBA00048586"/>
    </source>
</evidence>
<dbReference type="AlphaFoldDB" id="A0A1X9MC13"/>
<keyword evidence="11 20" id="KW-0812">Transmembrane</keyword>
<keyword evidence="9" id="KW-0444">Lipid biosynthesis</keyword>
<keyword evidence="22" id="KW-1185">Reference proteome</keyword>
<dbReference type="GO" id="GO:0008444">
    <property type="term" value="F:CDP-diacylglycerol-glycerol-3-phosphate 3-phosphatidyltransferase activity"/>
    <property type="evidence" value="ECO:0007669"/>
    <property type="project" value="UniProtKB-UniRule"/>
</dbReference>
<evidence type="ECO:0000256" key="1">
    <source>
        <dbReference type="ARBA" id="ARBA00003973"/>
    </source>
</evidence>
<feature type="transmembrane region" description="Helical" evidence="20">
    <location>
        <begin position="84"/>
        <end position="108"/>
    </location>
</feature>
<comment type="pathway">
    <text evidence="3">Phospholipid metabolism; phosphatidylglycerol biosynthesis; phosphatidylglycerol from CDP-diacylglycerol: step 1/2.</text>
</comment>
<keyword evidence="8" id="KW-1003">Cell membrane</keyword>
<evidence type="ECO:0000256" key="14">
    <source>
        <dbReference type="ARBA" id="ARBA00023136"/>
    </source>
</evidence>
<dbReference type="STRING" id="199441.BkAM31D_14425"/>
<evidence type="ECO:0000256" key="9">
    <source>
        <dbReference type="ARBA" id="ARBA00022516"/>
    </source>
</evidence>
<keyword evidence="10 19" id="KW-0808">Transferase</keyword>
<evidence type="ECO:0000256" key="2">
    <source>
        <dbReference type="ARBA" id="ARBA00004651"/>
    </source>
</evidence>
<reference evidence="21 22" key="1">
    <citation type="submission" date="2017-04" db="EMBL/GenBank/DDBJ databases">
        <title>Bacillus krulwichiae AM31D Genome sequencing and assembly.</title>
        <authorList>
            <person name="Krulwich T.A."/>
            <person name="Anastor L."/>
            <person name="Ehrlich R."/>
            <person name="Ehrlich G.D."/>
            <person name="Janto B."/>
        </authorList>
    </citation>
    <scope>NUCLEOTIDE SEQUENCE [LARGE SCALE GENOMIC DNA]</scope>
    <source>
        <strain evidence="21 22">AM31D</strain>
    </source>
</reference>
<evidence type="ECO:0000256" key="3">
    <source>
        <dbReference type="ARBA" id="ARBA00005042"/>
    </source>
</evidence>
<feature type="transmembrane region" description="Helical" evidence="20">
    <location>
        <begin position="158"/>
        <end position="182"/>
    </location>
</feature>
<evidence type="ECO:0000256" key="5">
    <source>
        <dbReference type="ARBA" id="ARBA00010441"/>
    </source>
</evidence>
<keyword evidence="16" id="KW-1208">Phospholipid metabolism</keyword>
<evidence type="ECO:0000256" key="18">
    <source>
        <dbReference type="NCBIfam" id="TIGR00560"/>
    </source>
</evidence>
<comment type="function">
    <text evidence="1">This protein catalyzes the committed step to the synthesis of the acidic phospholipids.</text>
</comment>
<dbReference type="NCBIfam" id="TIGR00560">
    <property type="entry name" value="pgsA"/>
    <property type="match status" value="1"/>
</dbReference>
<dbReference type="InterPro" id="IPR000462">
    <property type="entry name" value="CDP-OH_P_trans"/>
</dbReference>
<dbReference type="EMBL" id="CP020814">
    <property type="protein sequence ID" value="ARK30938.1"/>
    <property type="molecule type" value="Genomic_DNA"/>
</dbReference>
<sequence length="193" mass="21298">MLNLPNKITISRIFLIPIFMIFLLVPFSFGEVNFIGTMIPIAHLIGAIIFIIAAVTDFLDGYYARKYQLVTNLGKFLDPLADKLLITAALIALVELQLLPAWIAIIIISREFAVTGIRLVAAADGDVIAASNLGKLKTVSQIVAISALMLHNWPFQAISLPFDMIAIWVATFLTIVSGVDYFQKNQHILLKSK</sequence>
<evidence type="ECO:0000256" key="19">
    <source>
        <dbReference type="RuleBase" id="RU003750"/>
    </source>
</evidence>
<dbReference type="FunFam" id="1.20.120.1760:FF:000004">
    <property type="entry name" value="CDP-diacylglycerol--glycerol-3-phosphate 3-phosphatidyltransferase"/>
    <property type="match status" value="1"/>
</dbReference>
<keyword evidence="14 20" id="KW-0472">Membrane</keyword>
<dbReference type="Proteomes" id="UP000193006">
    <property type="component" value="Chromosome"/>
</dbReference>
<keyword evidence="13" id="KW-0443">Lipid metabolism</keyword>
<evidence type="ECO:0000256" key="20">
    <source>
        <dbReference type="SAM" id="Phobius"/>
    </source>
</evidence>
<organism evidence="21 22">
    <name type="scientific">Halalkalibacter krulwichiae</name>
    <dbReference type="NCBI Taxonomy" id="199441"/>
    <lineage>
        <taxon>Bacteria</taxon>
        <taxon>Bacillati</taxon>
        <taxon>Bacillota</taxon>
        <taxon>Bacilli</taxon>
        <taxon>Bacillales</taxon>
        <taxon>Bacillaceae</taxon>
        <taxon>Halalkalibacter</taxon>
    </lineage>
</organism>
<dbReference type="EC" id="2.7.8.5" evidence="6 18"/>
<comment type="subcellular location">
    <subcellularLocation>
        <location evidence="2">Cell membrane</location>
        <topology evidence="2">Multi-pass membrane protein</topology>
    </subcellularLocation>
</comment>
<evidence type="ECO:0000256" key="6">
    <source>
        <dbReference type="ARBA" id="ARBA00013170"/>
    </source>
</evidence>
<dbReference type="KEGG" id="bkw:BkAM31D_14425"/>
<dbReference type="PANTHER" id="PTHR14269:SF62">
    <property type="entry name" value="CDP-DIACYLGLYCEROL--GLYCEROL-3-PHOSPHATE 3-PHOSPHATIDYLTRANSFERASE 1, CHLOROPLASTIC"/>
    <property type="match status" value="1"/>
</dbReference>
<dbReference type="InterPro" id="IPR048254">
    <property type="entry name" value="CDP_ALCOHOL_P_TRANSF_CS"/>
</dbReference>
<dbReference type="PANTHER" id="PTHR14269">
    <property type="entry name" value="CDP-DIACYLGLYCEROL--GLYCEROL-3-PHOSPHATE 3-PHOSPHATIDYLTRANSFERASE-RELATED"/>
    <property type="match status" value="1"/>
</dbReference>
<accession>A0A1X9MC13</accession>
<evidence type="ECO:0000256" key="15">
    <source>
        <dbReference type="ARBA" id="ARBA00023209"/>
    </source>
</evidence>
<keyword evidence="12 20" id="KW-1133">Transmembrane helix</keyword>
<comment type="similarity">
    <text evidence="5 19">Belongs to the CDP-alcohol phosphatidyltransferase class-I family.</text>
</comment>
<dbReference type="PROSITE" id="PS00379">
    <property type="entry name" value="CDP_ALCOHOL_P_TRANSF"/>
    <property type="match status" value="1"/>
</dbReference>
<protein>
    <recommendedName>
        <fullName evidence="7 18">CDP-diacylglycerol--glycerol-3-phosphate 3-phosphatidyltransferase</fullName>
        <ecNumber evidence="6 18">2.7.8.5</ecNumber>
    </recommendedName>
</protein>
<evidence type="ECO:0000256" key="4">
    <source>
        <dbReference type="ARBA" id="ARBA00005189"/>
    </source>
</evidence>
<evidence type="ECO:0000256" key="7">
    <source>
        <dbReference type="ARBA" id="ARBA00014944"/>
    </source>
</evidence>
<feature type="transmembrane region" description="Helical" evidence="20">
    <location>
        <begin position="41"/>
        <end position="63"/>
    </location>
</feature>
<dbReference type="InterPro" id="IPR050324">
    <property type="entry name" value="CDP-alcohol_PTase-I"/>
</dbReference>
<name>A0A1X9MC13_9BACI</name>
<evidence type="ECO:0000256" key="10">
    <source>
        <dbReference type="ARBA" id="ARBA00022679"/>
    </source>
</evidence>
<evidence type="ECO:0000256" key="11">
    <source>
        <dbReference type="ARBA" id="ARBA00022692"/>
    </source>
</evidence>
<evidence type="ECO:0000256" key="16">
    <source>
        <dbReference type="ARBA" id="ARBA00023264"/>
    </source>
</evidence>
<proteinExistence type="inferred from homology"/>
<dbReference type="InterPro" id="IPR004570">
    <property type="entry name" value="Phosphatidylglycerol_P_synth"/>
</dbReference>
<dbReference type="Gene3D" id="1.20.120.1760">
    <property type="match status" value="1"/>
</dbReference>
<evidence type="ECO:0000256" key="12">
    <source>
        <dbReference type="ARBA" id="ARBA00022989"/>
    </source>
</evidence>
<dbReference type="GO" id="GO:0006655">
    <property type="term" value="P:phosphatidylglycerol biosynthetic process"/>
    <property type="evidence" value="ECO:0007669"/>
    <property type="project" value="UniProtKB-UniPathway"/>
</dbReference>
<evidence type="ECO:0000256" key="13">
    <source>
        <dbReference type="ARBA" id="ARBA00023098"/>
    </source>
</evidence>
<dbReference type="PIRSF" id="PIRSF000847">
    <property type="entry name" value="Phos_ph_gly_syn"/>
    <property type="match status" value="1"/>
</dbReference>
<comment type="pathway">
    <text evidence="4">Lipid metabolism.</text>
</comment>
<dbReference type="GO" id="GO:0005886">
    <property type="term" value="C:plasma membrane"/>
    <property type="evidence" value="ECO:0007669"/>
    <property type="project" value="UniProtKB-SubCell"/>
</dbReference>
<gene>
    <name evidence="21" type="primary">pgsA_2</name>
    <name evidence="21" type="ORF">BkAM31D_14425</name>
</gene>
<keyword evidence="15" id="KW-0594">Phospholipid biosynthesis</keyword>
<evidence type="ECO:0000313" key="22">
    <source>
        <dbReference type="Proteomes" id="UP000193006"/>
    </source>
</evidence>
<dbReference type="Pfam" id="PF01066">
    <property type="entry name" value="CDP-OH_P_transf"/>
    <property type="match status" value="1"/>
</dbReference>
<comment type="catalytic activity">
    <reaction evidence="17">
        <text>a CDP-1,2-diacyl-sn-glycerol + sn-glycerol 3-phosphate = a 1,2-diacyl-sn-glycero-3-phospho-(1'-sn-glycero-3'-phosphate) + CMP + H(+)</text>
        <dbReference type="Rhea" id="RHEA:12593"/>
        <dbReference type="ChEBI" id="CHEBI:15378"/>
        <dbReference type="ChEBI" id="CHEBI:57597"/>
        <dbReference type="ChEBI" id="CHEBI:58332"/>
        <dbReference type="ChEBI" id="CHEBI:60110"/>
        <dbReference type="ChEBI" id="CHEBI:60377"/>
        <dbReference type="EC" id="2.7.8.5"/>
    </reaction>
</comment>
<dbReference type="InterPro" id="IPR043130">
    <property type="entry name" value="CDP-OH_PTrfase_TM_dom"/>
</dbReference>
<dbReference type="UniPathway" id="UPA00084">
    <property type="reaction ID" value="UER00503"/>
</dbReference>